<evidence type="ECO:0000259" key="2">
    <source>
        <dbReference type="Pfam" id="PF26449"/>
    </source>
</evidence>
<evidence type="ECO:0000256" key="1">
    <source>
        <dbReference type="SAM" id="Phobius"/>
    </source>
</evidence>
<dbReference type="InterPro" id="IPR058441">
    <property type="entry name" value="DUF8128"/>
</dbReference>
<accession>A0A1G2KGB6</accession>
<comment type="caution">
    <text evidence="3">The sequence shown here is derived from an EMBL/GenBank/DDBJ whole genome shotgun (WGS) entry which is preliminary data.</text>
</comment>
<feature type="transmembrane region" description="Helical" evidence="1">
    <location>
        <begin position="24"/>
        <end position="44"/>
    </location>
</feature>
<name>A0A1G2KGB6_9BACT</name>
<dbReference type="AlphaFoldDB" id="A0A1G2KGB6"/>
<dbReference type="STRING" id="1802270.A3C07_02695"/>
<keyword evidence="1" id="KW-0472">Membrane</keyword>
<reference evidence="3 4" key="1">
    <citation type="journal article" date="2016" name="Nat. Commun.">
        <title>Thousands of microbial genomes shed light on interconnected biogeochemical processes in an aquifer system.</title>
        <authorList>
            <person name="Anantharaman K."/>
            <person name="Brown C.T."/>
            <person name="Hug L.A."/>
            <person name="Sharon I."/>
            <person name="Castelle C.J."/>
            <person name="Probst A.J."/>
            <person name="Thomas B.C."/>
            <person name="Singh A."/>
            <person name="Wilkins M.J."/>
            <person name="Karaoz U."/>
            <person name="Brodie E.L."/>
            <person name="Williams K.H."/>
            <person name="Hubbard S.S."/>
            <person name="Banfield J.F."/>
        </authorList>
    </citation>
    <scope>NUCLEOTIDE SEQUENCE [LARGE SCALE GENOMIC DNA]</scope>
</reference>
<dbReference type="Proteomes" id="UP000179023">
    <property type="component" value="Unassembled WGS sequence"/>
</dbReference>
<proteinExistence type="predicted"/>
<dbReference type="EMBL" id="MHQI01000064">
    <property type="protein sequence ID" value="OGZ98492.1"/>
    <property type="molecule type" value="Genomic_DNA"/>
</dbReference>
<protein>
    <recommendedName>
        <fullName evidence="2">DUF8128 domain-containing protein</fullName>
    </recommendedName>
</protein>
<keyword evidence="1" id="KW-0812">Transmembrane</keyword>
<organism evidence="3 4">
    <name type="scientific">Candidatus Sungbacteria bacterium RIFCSPHIGHO2_02_FULL_47_11</name>
    <dbReference type="NCBI Taxonomy" id="1802270"/>
    <lineage>
        <taxon>Bacteria</taxon>
        <taxon>Candidatus Sungiibacteriota</taxon>
    </lineage>
</organism>
<keyword evidence="1" id="KW-1133">Transmembrane helix</keyword>
<dbReference type="Pfam" id="PF26449">
    <property type="entry name" value="DUF8128"/>
    <property type="match status" value="1"/>
</dbReference>
<evidence type="ECO:0000313" key="3">
    <source>
        <dbReference type="EMBL" id="OGZ98492.1"/>
    </source>
</evidence>
<sequence length="440" mass="52406">MVFNPVASFLQILQPFMPVIINFWWLWAFLILFFLARSLWLSYIQEYYKRFDMKYAMVELKFPREEKRGPRAMEQVFYTVHSCRNAAANFKEKWWDGEVTQWYSFETVSFGGEIHFYVRLPKKYRNVVEASFYAHYPDIEISEAEDYIDRLPSTYGELHKQGYELFGNELRLAKPDVFPIRTYIDFEEQVEERQLDPIASLLEVLNKLDTRENVLVQIIVRPADDTWREKGEEEVKRIKASNMVEFKKEGERTTFLMRTREEEHDLSTMERNISKPGFETLLRYVYIAKREVYSDTVPRRGVLGAYNQYASESLNKFAHNVKAWTRTNFWFWPHIFPRIRQRTRQGRIFYNYRIRWIYEELKSPVFAKIFKFKFFHWGFAAQRTGRMTLNTEELATIFHPPTNVVLTGPLIQRVEARKIGPPAGLPIYGGGEGEELPGVK</sequence>
<evidence type="ECO:0000313" key="4">
    <source>
        <dbReference type="Proteomes" id="UP000179023"/>
    </source>
</evidence>
<feature type="domain" description="DUF8128" evidence="2">
    <location>
        <begin position="56"/>
        <end position="315"/>
    </location>
</feature>
<gene>
    <name evidence="3" type="ORF">A3C07_02695</name>
</gene>